<name>B8HPX0_CYAP4</name>
<dbReference type="InterPro" id="IPR053202">
    <property type="entry name" value="EGF_Rcpt_Signaling_Reg"/>
</dbReference>
<dbReference type="InterPro" id="IPR006342">
    <property type="entry name" value="FkbM_mtfrase"/>
</dbReference>
<evidence type="ECO:0000313" key="2">
    <source>
        <dbReference type="EMBL" id="ACL45679.1"/>
    </source>
</evidence>
<protein>
    <recommendedName>
        <fullName evidence="1">Methyltransferase FkbM domain-containing protein</fullName>
    </recommendedName>
</protein>
<dbReference type="PANTHER" id="PTHR34009:SF2">
    <property type="entry name" value="PROTEIN STAR"/>
    <property type="match status" value="1"/>
</dbReference>
<proteinExistence type="predicted"/>
<dbReference type="EMBL" id="CP001344">
    <property type="protein sequence ID" value="ACL45679.1"/>
    <property type="molecule type" value="Genomic_DNA"/>
</dbReference>
<sequence>MKYFQRVLINGLTRISPQLIPPKRHYYNETNNDRWIIEYTFPGKEKGYFIEAGAANGKDASSCYLLEKEFGWTGICIEPNNYFFDQLVHNRPNSICENICLSNSTRTVTYIEGSENTVSPYLGGIKSNLEQVKYMGKEVVQKGKAVEKPATTLEALLKKHKAPAVIDYAAFDIEGSELDVLETFPFDDYVFLALSLECDGSIRAPISQLLESNGYRQIRNPFNRDKAWEMYWLHYYVP</sequence>
<dbReference type="eggNOG" id="COG0457">
    <property type="taxonomic scope" value="Bacteria"/>
</dbReference>
<dbReference type="GO" id="GO:0005886">
    <property type="term" value="C:plasma membrane"/>
    <property type="evidence" value="ECO:0007669"/>
    <property type="project" value="TreeGrafter"/>
</dbReference>
<dbReference type="STRING" id="395961.Cyan7425_3354"/>
<dbReference type="OrthoDB" id="9810122at2"/>
<dbReference type="GO" id="GO:0005737">
    <property type="term" value="C:cytoplasm"/>
    <property type="evidence" value="ECO:0007669"/>
    <property type="project" value="GOC"/>
</dbReference>
<dbReference type="Pfam" id="PF05050">
    <property type="entry name" value="Methyltransf_21"/>
    <property type="match status" value="1"/>
</dbReference>
<organism evidence="2">
    <name type="scientific">Cyanothece sp. (strain PCC 7425 / ATCC 29141)</name>
    <dbReference type="NCBI Taxonomy" id="395961"/>
    <lineage>
        <taxon>Bacteria</taxon>
        <taxon>Bacillati</taxon>
        <taxon>Cyanobacteriota</taxon>
        <taxon>Cyanophyceae</taxon>
        <taxon>Gomontiellales</taxon>
        <taxon>Cyanothecaceae</taxon>
        <taxon>Cyanothece</taxon>
    </lineage>
</organism>
<dbReference type="Gene3D" id="3.40.50.150">
    <property type="entry name" value="Vaccinia Virus protein VP39"/>
    <property type="match status" value="1"/>
</dbReference>
<reference evidence="2" key="1">
    <citation type="submission" date="2009-01" db="EMBL/GenBank/DDBJ databases">
        <title>Complete sequence of chromosome Cyanothece sp. PCC 7425.</title>
        <authorList>
            <consortium name="US DOE Joint Genome Institute"/>
            <person name="Lucas S."/>
            <person name="Copeland A."/>
            <person name="Lapidus A."/>
            <person name="Glavina del Rio T."/>
            <person name="Dalin E."/>
            <person name="Tice H."/>
            <person name="Bruce D."/>
            <person name="Goodwin L."/>
            <person name="Pitluck S."/>
            <person name="Sims D."/>
            <person name="Meineke L."/>
            <person name="Brettin T."/>
            <person name="Detter J.C."/>
            <person name="Han C."/>
            <person name="Larimer F."/>
            <person name="Land M."/>
            <person name="Hauser L."/>
            <person name="Kyrpides N."/>
            <person name="Ovchinnikova G."/>
            <person name="Liberton M."/>
            <person name="Stoeckel J."/>
            <person name="Banerjee A."/>
            <person name="Singh A."/>
            <person name="Page L."/>
            <person name="Sato H."/>
            <person name="Zhao L."/>
            <person name="Sherman L."/>
            <person name="Pakrasi H."/>
            <person name="Richardson P."/>
        </authorList>
    </citation>
    <scope>NUCLEOTIDE SEQUENCE</scope>
    <source>
        <strain evidence="2">PCC 7425</strain>
    </source>
</reference>
<feature type="domain" description="Methyltransferase FkbM" evidence="1">
    <location>
        <begin position="52"/>
        <end position="186"/>
    </location>
</feature>
<evidence type="ECO:0000259" key="1">
    <source>
        <dbReference type="Pfam" id="PF05050"/>
    </source>
</evidence>
<dbReference type="GO" id="GO:0016197">
    <property type="term" value="P:endosomal transport"/>
    <property type="evidence" value="ECO:0007669"/>
    <property type="project" value="TreeGrafter"/>
</dbReference>
<dbReference type="AlphaFoldDB" id="B8HPX0"/>
<dbReference type="InterPro" id="IPR029063">
    <property type="entry name" value="SAM-dependent_MTases_sf"/>
</dbReference>
<dbReference type="KEGG" id="cyn:Cyan7425_3354"/>
<dbReference type="HOGENOM" id="CLU_049570_1_0_3"/>
<accession>B8HPX0</accession>
<dbReference type="SUPFAM" id="SSF53335">
    <property type="entry name" value="S-adenosyl-L-methionine-dependent methyltransferases"/>
    <property type="match status" value="1"/>
</dbReference>
<dbReference type="GO" id="GO:0006888">
    <property type="term" value="P:endoplasmic reticulum to Golgi vesicle-mediated transport"/>
    <property type="evidence" value="ECO:0007669"/>
    <property type="project" value="TreeGrafter"/>
</dbReference>
<dbReference type="PANTHER" id="PTHR34009">
    <property type="entry name" value="PROTEIN STAR"/>
    <property type="match status" value="1"/>
</dbReference>
<gene>
    <name evidence="2" type="ordered locus">Cyan7425_3354</name>
</gene>